<accession>A0A3P5X2B6</accession>
<dbReference type="AlphaFoldDB" id="A0A3P5X2B6"/>
<keyword evidence="1" id="KW-1133">Transmembrane helix</keyword>
<feature type="transmembrane region" description="Helical" evidence="1">
    <location>
        <begin position="40"/>
        <end position="58"/>
    </location>
</feature>
<feature type="transmembrane region" description="Helical" evidence="1">
    <location>
        <begin position="9"/>
        <end position="28"/>
    </location>
</feature>
<name>A0A3P5X2B6_9BACL</name>
<gene>
    <name evidence="2" type="ORF">FILTAD_00733</name>
</gene>
<keyword evidence="3" id="KW-1185">Reference proteome</keyword>
<keyword evidence="1" id="KW-0472">Membrane</keyword>
<dbReference type="Proteomes" id="UP000270468">
    <property type="component" value="Unassembled WGS sequence"/>
</dbReference>
<dbReference type="EMBL" id="UXAV01000021">
    <property type="protein sequence ID" value="VDC22387.1"/>
    <property type="molecule type" value="Genomic_DNA"/>
</dbReference>
<evidence type="ECO:0000256" key="1">
    <source>
        <dbReference type="SAM" id="Phobius"/>
    </source>
</evidence>
<dbReference type="RefSeq" id="WP_124069174.1">
    <property type="nucleotide sequence ID" value="NZ_CBCRXF010000020.1"/>
</dbReference>
<keyword evidence="1" id="KW-0812">Transmembrane</keyword>
<organism evidence="2 3">
    <name type="scientific">Filibacter tadaridae</name>
    <dbReference type="NCBI Taxonomy" id="2483811"/>
    <lineage>
        <taxon>Bacteria</taxon>
        <taxon>Bacillati</taxon>
        <taxon>Bacillota</taxon>
        <taxon>Bacilli</taxon>
        <taxon>Bacillales</taxon>
        <taxon>Caryophanaceae</taxon>
        <taxon>Filibacter</taxon>
    </lineage>
</organism>
<reference evidence="2 3" key="1">
    <citation type="submission" date="2018-11" db="EMBL/GenBank/DDBJ databases">
        <authorList>
            <person name="Criscuolo A."/>
        </authorList>
    </citation>
    <scope>NUCLEOTIDE SEQUENCE [LARGE SCALE GENOMIC DNA]</scope>
    <source>
        <strain evidence="2">ATB-66</strain>
    </source>
</reference>
<evidence type="ECO:0000313" key="3">
    <source>
        <dbReference type="Proteomes" id="UP000270468"/>
    </source>
</evidence>
<evidence type="ECO:0000313" key="2">
    <source>
        <dbReference type="EMBL" id="VDC22387.1"/>
    </source>
</evidence>
<dbReference type="OrthoDB" id="2961259at2"/>
<proteinExistence type="predicted"/>
<sequence>MKEVYKKTSIASFAFGIALAIFIVSYYFLFYKRFSEDREILLTTGLLIFFSLIAGFHYKRAYEKLKNKMIEHDTGVLDLENLHELNLQRIPSFLLKMVNVDSSGNPVFKIEPSKGQLSKWLTFFELFEKGFFIPVTYLIKDMNDRQIAIVGTLNTLKRAELSLSKPNGELIATFIQQTSKSILKNRGTLYNADGTIWRELVAKSMAGDIDVKDAEGMITASYRFGIFPYALHPAFQATADHEHVHFGTHISPEEKLAYTMIFFFWLKG</sequence>
<protein>
    <submittedName>
        <fullName evidence="2">Uncharacterized protein</fullName>
    </submittedName>
</protein>